<dbReference type="Proteomes" id="UP000322619">
    <property type="component" value="Unassembled WGS sequence"/>
</dbReference>
<dbReference type="RefSeq" id="WP_148637538.1">
    <property type="nucleotide sequence ID" value="NZ_VSLA01000013.1"/>
</dbReference>
<dbReference type="InterPro" id="IPR001633">
    <property type="entry name" value="EAL_dom"/>
</dbReference>
<dbReference type="PANTHER" id="PTHR33121">
    <property type="entry name" value="CYCLIC DI-GMP PHOSPHODIESTERASE PDEF"/>
    <property type="match status" value="1"/>
</dbReference>
<dbReference type="InterPro" id="IPR050706">
    <property type="entry name" value="Cyclic-di-GMP_PDE-like"/>
</dbReference>
<dbReference type="SUPFAM" id="SSF141868">
    <property type="entry name" value="EAL domain-like"/>
    <property type="match status" value="1"/>
</dbReference>
<keyword evidence="1" id="KW-1133">Transmembrane helix</keyword>
<dbReference type="PROSITE" id="PS50883">
    <property type="entry name" value="EAL"/>
    <property type="match status" value="1"/>
</dbReference>
<feature type="transmembrane region" description="Helical" evidence="1">
    <location>
        <begin position="12"/>
        <end position="32"/>
    </location>
</feature>
<dbReference type="CDD" id="cd01949">
    <property type="entry name" value="GGDEF"/>
    <property type="match status" value="1"/>
</dbReference>
<dbReference type="Gene3D" id="3.30.70.270">
    <property type="match status" value="1"/>
</dbReference>
<dbReference type="CDD" id="cd01948">
    <property type="entry name" value="EAL"/>
    <property type="match status" value="1"/>
</dbReference>
<sequence>MVKKYDEKKFLILSFALFFLVMMMGFINFVAFTQESYEIILGTLLYGLAFMGLFVISLSSNLAIGTFKKEIQRLRQLQDFDFLTGCPNWITFKKECERILDTDNSHDYAMVIFDIDKFKAINDLYGHQTGNEILTAIAKILEKYLNEEELFARMATDNFCILMNYEGYGEFSQRLENLIRKINSYSQKFIVSITMGIYLIGETELDINALSDRANMAKRSIKDNSQISYAFYEESMRVALILENEIENRMEKALASGEFEVYLQPKYLFSDEQIIGAEALVRWNDPERGMLPPNEFIPLFEKNGFVKKIDTYMFEAVCKLLAKWQKEMDQLTNMIISVNFSRLHLENMLLPEELLAITNRYQIDPKMIEIELTEGTIFNNDVQMVEIMNHLKDFGFHISIDDFGRAYSSLNTLKNLPADILKLDKAFFSESTDNARGEKIITSMLNMAKDLDLITVAEGVETREQVEFLKEKGCDIAQGFFYAKPMNVFEFEDLVKEKLKSA</sequence>
<dbReference type="SUPFAM" id="SSF55073">
    <property type="entry name" value="Nucleotide cyclase"/>
    <property type="match status" value="1"/>
</dbReference>
<dbReference type="SMART" id="SM00052">
    <property type="entry name" value="EAL"/>
    <property type="match status" value="1"/>
</dbReference>
<dbReference type="InterPro" id="IPR035919">
    <property type="entry name" value="EAL_sf"/>
</dbReference>
<keyword evidence="1" id="KW-0812">Transmembrane</keyword>
<name>A0A5D0WQG0_9FIRM</name>
<dbReference type="PANTHER" id="PTHR33121:SF71">
    <property type="entry name" value="OXYGEN SENSOR PROTEIN DOSP"/>
    <property type="match status" value="1"/>
</dbReference>
<dbReference type="GO" id="GO:0071111">
    <property type="term" value="F:cyclic-guanylate-specific phosphodiesterase activity"/>
    <property type="evidence" value="ECO:0007669"/>
    <property type="project" value="InterPro"/>
</dbReference>
<dbReference type="InterPro" id="IPR000160">
    <property type="entry name" value="GGDEF_dom"/>
</dbReference>
<dbReference type="AlphaFoldDB" id="A0A5D0WQG0"/>
<protein>
    <submittedName>
        <fullName evidence="4">Bifunctional diguanylate cyclase/phosphodiesterase</fullName>
    </submittedName>
</protein>
<feature type="transmembrane region" description="Helical" evidence="1">
    <location>
        <begin position="44"/>
        <end position="67"/>
    </location>
</feature>
<evidence type="ECO:0000259" key="2">
    <source>
        <dbReference type="PROSITE" id="PS50883"/>
    </source>
</evidence>
<feature type="domain" description="GGDEF" evidence="3">
    <location>
        <begin position="106"/>
        <end position="234"/>
    </location>
</feature>
<evidence type="ECO:0000313" key="5">
    <source>
        <dbReference type="Proteomes" id="UP000322619"/>
    </source>
</evidence>
<dbReference type="Pfam" id="PF00563">
    <property type="entry name" value="EAL"/>
    <property type="match status" value="1"/>
</dbReference>
<dbReference type="Gene3D" id="3.20.20.450">
    <property type="entry name" value="EAL domain"/>
    <property type="match status" value="1"/>
</dbReference>
<evidence type="ECO:0000259" key="3">
    <source>
        <dbReference type="PROSITE" id="PS50887"/>
    </source>
</evidence>
<accession>A0A5D0WQG0</accession>
<dbReference type="PROSITE" id="PS50887">
    <property type="entry name" value="GGDEF"/>
    <property type="match status" value="1"/>
</dbReference>
<evidence type="ECO:0000313" key="4">
    <source>
        <dbReference type="EMBL" id="TYC86001.1"/>
    </source>
</evidence>
<dbReference type="SMART" id="SM00267">
    <property type="entry name" value="GGDEF"/>
    <property type="match status" value="1"/>
</dbReference>
<feature type="domain" description="EAL" evidence="2">
    <location>
        <begin position="243"/>
        <end position="499"/>
    </location>
</feature>
<dbReference type="Pfam" id="PF00990">
    <property type="entry name" value="GGDEF"/>
    <property type="match status" value="1"/>
</dbReference>
<proteinExistence type="predicted"/>
<dbReference type="InterPro" id="IPR029787">
    <property type="entry name" value="Nucleotide_cyclase"/>
</dbReference>
<dbReference type="InterPro" id="IPR043128">
    <property type="entry name" value="Rev_trsase/Diguanyl_cyclase"/>
</dbReference>
<evidence type="ECO:0000256" key="1">
    <source>
        <dbReference type="SAM" id="Phobius"/>
    </source>
</evidence>
<dbReference type="NCBIfam" id="TIGR00254">
    <property type="entry name" value="GGDEF"/>
    <property type="match status" value="1"/>
</dbReference>
<organism evidence="4 5">
    <name type="scientific">Acetobacterium wieringae</name>
    <dbReference type="NCBI Taxonomy" id="52694"/>
    <lineage>
        <taxon>Bacteria</taxon>
        <taxon>Bacillati</taxon>
        <taxon>Bacillota</taxon>
        <taxon>Clostridia</taxon>
        <taxon>Eubacteriales</taxon>
        <taxon>Eubacteriaceae</taxon>
        <taxon>Acetobacterium</taxon>
    </lineage>
</organism>
<reference evidence="4 5" key="1">
    <citation type="submission" date="2019-08" db="EMBL/GenBank/DDBJ databases">
        <title>Isolation and enrichment of carboxydotrophic bacteria from anaerobic sludge for the production of bio-based chemicals from syngas.</title>
        <authorList>
            <person name="Antares A.L."/>
            <person name="Moreira J."/>
            <person name="Diender M."/>
            <person name="Parshina S.N."/>
            <person name="Stams A.J.M."/>
            <person name="Alves M."/>
            <person name="Alves J.I."/>
            <person name="Sousa D.Z."/>
        </authorList>
    </citation>
    <scope>NUCLEOTIDE SEQUENCE [LARGE SCALE GENOMIC DNA]</scope>
    <source>
        <strain evidence="4 5">JM</strain>
    </source>
</reference>
<gene>
    <name evidence="4" type="ORF">FXB42_09090</name>
</gene>
<keyword evidence="1" id="KW-0472">Membrane</keyword>
<dbReference type="EMBL" id="VSLA01000013">
    <property type="protein sequence ID" value="TYC86001.1"/>
    <property type="molecule type" value="Genomic_DNA"/>
</dbReference>
<comment type="caution">
    <text evidence="4">The sequence shown here is derived from an EMBL/GenBank/DDBJ whole genome shotgun (WGS) entry which is preliminary data.</text>
</comment>